<dbReference type="Proteomes" id="UP000808038">
    <property type="component" value="Unassembled WGS sequence"/>
</dbReference>
<evidence type="ECO:0000256" key="2">
    <source>
        <dbReference type="ARBA" id="ARBA00023121"/>
    </source>
</evidence>
<dbReference type="EMBL" id="JAAOCX010000001">
    <property type="protein sequence ID" value="MBJ7631527.1"/>
    <property type="molecule type" value="Genomic_DNA"/>
</dbReference>
<dbReference type="GO" id="GO:0008289">
    <property type="term" value="F:lipid binding"/>
    <property type="evidence" value="ECO:0007669"/>
    <property type="project" value="UniProtKB-KW"/>
</dbReference>
<sequence length="290" mass="31659">MSKIAVLVDSSSYIAPADLAALNIYQINDPIMMGEQVFHENESWASQEEFYTFQRTAEPALTTSQPEIGAFMTKFDELAEAGYTDVIVIVLSSGISGAFSSLESLAGTVENIKVHVWDSQIAASGAGNQAKLAAEMVAAGKDVQTILARLEELRATTKVLFAVDEIRHLQRTGRISGGQATLGSLLNIKPLLTFEDTKIIAIGKERAMKRAWKKIEADFQAVHDSVDYKIRATIVDGNNPVLADQWAADLAELFPDVVVERSIIGPYIGVHTGEKAMGLIWARDYKTLEI</sequence>
<evidence type="ECO:0000256" key="1">
    <source>
        <dbReference type="ARBA" id="ARBA00003238"/>
    </source>
</evidence>
<dbReference type="NCBIfam" id="TIGR00762">
    <property type="entry name" value="DegV"/>
    <property type="match status" value="1"/>
</dbReference>
<comment type="function">
    <text evidence="1">May bind long-chain fatty acids, such as palmitate, and may play a role in lipid transport or fatty acid metabolism.</text>
</comment>
<comment type="caution">
    <text evidence="4">The sequence shown here is derived from an EMBL/GenBank/DDBJ whole genome shotgun (WGS) entry which is preliminary data.</text>
</comment>
<evidence type="ECO:0000313" key="3">
    <source>
        <dbReference type="EMBL" id="MBJ7631527.1"/>
    </source>
</evidence>
<organism evidence="4 5">
    <name type="scientific">Weissella confusa</name>
    <name type="common">Lactobacillus confusus</name>
    <dbReference type="NCBI Taxonomy" id="1583"/>
    <lineage>
        <taxon>Bacteria</taxon>
        <taxon>Bacillati</taxon>
        <taxon>Bacillota</taxon>
        <taxon>Bacilli</taxon>
        <taxon>Lactobacillales</taxon>
        <taxon>Lactobacillaceae</taxon>
        <taxon>Weissella</taxon>
    </lineage>
</organism>
<dbReference type="InterPro" id="IPR043168">
    <property type="entry name" value="DegV_C"/>
</dbReference>
<keyword evidence="5" id="KW-1185">Reference proteome</keyword>
<dbReference type="InterPro" id="IPR050270">
    <property type="entry name" value="DegV_domain_contain"/>
</dbReference>
<reference evidence="4" key="1">
    <citation type="submission" date="2020-02" db="EMBL/GenBank/DDBJ databases">
        <authorList>
            <person name="Fontana A."/>
            <person name="Patrone V."/>
            <person name="Morelli L."/>
        </authorList>
    </citation>
    <scope>NUCLEOTIDE SEQUENCE</scope>
    <source>
        <strain evidence="3">CCUG 30943</strain>
        <strain evidence="4">CCUG 43002</strain>
    </source>
</reference>
<evidence type="ECO:0000313" key="4">
    <source>
        <dbReference type="EMBL" id="MBJ7638062.1"/>
    </source>
</evidence>
<dbReference type="Gene3D" id="3.30.1180.10">
    <property type="match status" value="1"/>
</dbReference>
<dbReference type="InterPro" id="IPR003797">
    <property type="entry name" value="DegV"/>
</dbReference>
<dbReference type="Pfam" id="PF02645">
    <property type="entry name" value="DegV"/>
    <property type="match status" value="1"/>
</dbReference>
<protein>
    <submittedName>
        <fullName evidence="4">DegV family protein</fullName>
    </submittedName>
</protein>
<gene>
    <name evidence="4" type="ORF">HAU20_01315</name>
    <name evidence="3" type="ORF">HAU43_00160</name>
</gene>
<name>A0A4Z0RMX8_WEICO</name>
<dbReference type="RefSeq" id="WP_003608174.1">
    <property type="nucleotide sequence ID" value="NZ_ALXH01000132.1"/>
</dbReference>
<dbReference type="EMBL" id="JAAOCP010000001">
    <property type="protein sequence ID" value="MBJ7638062.1"/>
    <property type="molecule type" value="Genomic_DNA"/>
</dbReference>
<reference evidence="4 5" key="2">
    <citation type="journal article" date="2021" name="Int. J. Food Microbiol.">
        <title>Safety demonstration of a microbial species for use in the food chain: Weissella confusa.</title>
        <authorList>
            <person name="Bourdichon F."/>
            <person name="Patrone V."/>
            <person name="Fontana A."/>
            <person name="Milani G."/>
            <person name="Morelli L."/>
        </authorList>
    </citation>
    <scope>NUCLEOTIDE SEQUENCE [LARGE SCALE GENOMIC DNA]</scope>
    <source>
        <strain evidence="3">CCUG 30943</strain>
        <strain evidence="4 5">CCUG 43002</strain>
    </source>
</reference>
<accession>A0A4Z0RMX8</accession>
<keyword evidence="2" id="KW-0446">Lipid-binding</keyword>
<dbReference type="PANTHER" id="PTHR33434">
    <property type="entry name" value="DEGV DOMAIN-CONTAINING PROTEIN DR_1986-RELATED"/>
    <property type="match status" value="1"/>
</dbReference>
<dbReference type="PANTHER" id="PTHR33434:SF2">
    <property type="entry name" value="FATTY ACID-BINDING PROTEIN TM_1468"/>
    <property type="match status" value="1"/>
</dbReference>
<evidence type="ECO:0000313" key="5">
    <source>
        <dbReference type="Proteomes" id="UP000728106"/>
    </source>
</evidence>
<dbReference type="Gene3D" id="3.40.50.10170">
    <property type="match status" value="1"/>
</dbReference>
<dbReference type="Proteomes" id="UP000728106">
    <property type="component" value="Unassembled WGS sequence"/>
</dbReference>
<dbReference type="PROSITE" id="PS51482">
    <property type="entry name" value="DEGV"/>
    <property type="match status" value="1"/>
</dbReference>
<dbReference type="AlphaFoldDB" id="A0A4Z0RMX8"/>
<proteinExistence type="predicted"/>
<dbReference type="GeneID" id="57978450"/>
<dbReference type="SUPFAM" id="SSF82549">
    <property type="entry name" value="DAK1/DegV-like"/>
    <property type="match status" value="1"/>
</dbReference>